<reference evidence="1 2" key="1">
    <citation type="submission" date="2022-04" db="EMBL/GenBank/DDBJ databases">
        <title>Genome diversity in the genus Frankia.</title>
        <authorList>
            <person name="Carlos-Shanley C."/>
            <person name="Hahn D."/>
        </authorList>
    </citation>
    <scope>NUCLEOTIDE SEQUENCE [LARGE SCALE GENOMIC DNA]</scope>
    <source>
        <strain evidence="1 2">Ag45/Mut15</strain>
    </source>
</reference>
<evidence type="ECO:0000313" key="2">
    <source>
        <dbReference type="Proteomes" id="UP001201873"/>
    </source>
</evidence>
<evidence type="ECO:0000313" key="1">
    <source>
        <dbReference type="EMBL" id="MCK9875614.1"/>
    </source>
</evidence>
<dbReference type="EMBL" id="JALKFT010000005">
    <property type="protein sequence ID" value="MCK9875614.1"/>
    <property type="molecule type" value="Genomic_DNA"/>
</dbReference>
<accession>A0ABT0JVP5</accession>
<dbReference type="RefSeq" id="WP_248824037.1">
    <property type="nucleotide sequence ID" value="NZ_JALKFT010000005.1"/>
</dbReference>
<name>A0ABT0JVP5_9ACTN</name>
<proteinExistence type="predicted"/>
<protein>
    <submittedName>
        <fullName evidence="1">Uncharacterized protein</fullName>
    </submittedName>
</protein>
<organism evidence="1 2">
    <name type="scientific">Frankia umida</name>
    <dbReference type="NCBI Taxonomy" id="573489"/>
    <lineage>
        <taxon>Bacteria</taxon>
        <taxon>Bacillati</taxon>
        <taxon>Actinomycetota</taxon>
        <taxon>Actinomycetes</taxon>
        <taxon>Frankiales</taxon>
        <taxon>Frankiaceae</taxon>
        <taxon>Frankia</taxon>
    </lineage>
</organism>
<gene>
    <name evidence="1" type="ORF">MXD59_07495</name>
</gene>
<keyword evidence="2" id="KW-1185">Reference proteome</keyword>
<dbReference type="Proteomes" id="UP001201873">
    <property type="component" value="Unassembled WGS sequence"/>
</dbReference>
<comment type="caution">
    <text evidence="1">The sequence shown here is derived from an EMBL/GenBank/DDBJ whole genome shotgun (WGS) entry which is preliminary data.</text>
</comment>
<sequence length="217" mass="23076">MGTGGRGKGSRSRSDRRLAAFFASFLSTAALPANMTRIRAPDLTAAGPAPGAQPGSGIAGARSYGHAIWLGPPDARLYRVDDERWLLASVTLAARLAAALPRSLDVAPASADPSHRSPDLLAGGLASGVTRVFHRGMAVARLRLSPGEDATLPADLVAELGHLVAGQLELLARTADALRPPPWHPTRWRHPHQLAWIFDRPRPRGRQAAPGARDFPR</sequence>